<feature type="domain" description="Carbohydrate kinase FGGY C-terminal" evidence="5">
    <location>
        <begin position="246"/>
        <end position="442"/>
    </location>
</feature>
<dbReference type="Pfam" id="PF21546">
    <property type="entry name" value="FGGY_C_2"/>
    <property type="match status" value="1"/>
</dbReference>
<dbReference type="SUPFAM" id="SSF53067">
    <property type="entry name" value="Actin-like ATPase domain"/>
    <property type="match status" value="2"/>
</dbReference>
<dbReference type="InterPro" id="IPR049382">
    <property type="entry name" value="FGGY_C_2"/>
</dbReference>
<evidence type="ECO:0000259" key="4">
    <source>
        <dbReference type="Pfam" id="PF00370"/>
    </source>
</evidence>
<reference evidence="6" key="1">
    <citation type="journal article" date="2023" name="Comput. Struct. Biotechnol. J.">
        <title>Discovery of a novel marine Bacteroidetes with a rich repertoire of carbohydrate-active enzymes.</title>
        <authorList>
            <person name="Chen B."/>
            <person name="Liu G."/>
            <person name="Chen Q."/>
            <person name="Wang H."/>
            <person name="Liu L."/>
            <person name="Tang K."/>
        </authorList>
    </citation>
    <scope>NUCLEOTIDE SEQUENCE</scope>
    <source>
        <strain evidence="6">TK19036</strain>
    </source>
</reference>
<name>A0AA49JFC5_9BACT</name>
<dbReference type="AlphaFoldDB" id="A0AA49JFC5"/>
<comment type="similarity">
    <text evidence="1">Belongs to the FGGY kinase family.</text>
</comment>
<accession>A0AA49JFC5</accession>
<evidence type="ECO:0000256" key="1">
    <source>
        <dbReference type="ARBA" id="ARBA00009156"/>
    </source>
</evidence>
<evidence type="ECO:0000259" key="5">
    <source>
        <dbReference type="Pfam" id="PF21546"/>
    </source>
</evidence>
<dbReference type="GO" id="GO:0005997">
    <property type="term" value="P:xylulose metabolic process"/>
    <property type="evidence" value="ECO:0007669"/>
    <property type="project" value="TreeGrafter"/>
</dbReference>
<evidence type="ECO:0000256" key="2">
    <source>
        <dbReference type="ARBA" id="ARBA00022679"/>
    </source>
</evidence>
<gene>
    <name evidence="6" type="ORF">K4G66_06505</name>
</gene>
<reference evidence="6" key="2">
    <citation type="journal article" date="2024" name="Antonie Van Leeuwenhoek">
        <title>Roseihalotalea indica gen. nov., sp. nov., a halophilic Bacteroidetes from mesopelagic Southwest Indian Ocean with higher carbohydrate metabolic potential.</title>
        <authorList>
            <person name="Chen B."/>
            <person name="Zhang M."/>
            <person name="Lin D."/>
            <person name="Ye J."/>
            <person name="Tang K."/>
        </authorList>
    </citation>
    <scope>NUCLEOTIDE SEQUENCE</scope>
    <source>
        <strain evidence="6">TK19036</strain>
    </source>
</reference>
<dbReference type="InterPro" id="IPR043129">
    <property type="entry name" value="ATPase_NBD"/>
</dbReference>
<keyword evidence="3 6" id="KW-0418">Kinase</keyword>
<evidence type="ECO:0000313" key="6">
    <source>
        <dbReference type="EMBL" id="WKN38351.1"/>
    </source>
</evidence>
<feature type="domain" description="Carbohydrate kinase FGGY N-terminal" evidence="4">
    <location>
        <begin position="7"/>
        <end position="179"/>
    </location>
</feature>
<evidence type="ECO:0000256" key="3">
    <source>
        <dbReference type="ARBA" id="ARBA00022777"/>
    </source>
</evidence>
<dbReference type="PANTHER" id="PTHR10196">
    <property type="entry name" value="SUGAR KINASE"/>
    <property type="match status" value="1"/>
</dbReference>
<dbReference type="Pfam" id="PF00370">
    <property type="entry name" value="FGGY_N"/>
    <property type="match status" value="1"/>
</dbReference>
<dbReference type="Gene3D" id="3.30.420.40">
    <property type="match status" value="2"/>
</dbReference>
<protein>
    <submittedName>
        <fullName evidence="6">FGGY family carbohydrate kinase</fullName>
    </submittedName>
</protein>
<sequence>MSQPVIAVYDIGRTNKKLLLYNQEYEVVYQDQASFPEIEDDDGYPCDDLDLVCQWVKKSFKNVKKNRDFDIRALNVSAYGASFVHLDERGNPVTPLYNYLKPYPEELSQQLYDQYGGEASFAQQTSSPPMGMLNSGLQLYWLKYKKPEVYQKIWRSLHLPQFFAYLIHGKFFNEITSLGCHTALWDFANDRGHDWVYDEKITAVLPPVVATHSYEEVSNKNKNILCGVGIHDSSASLVPYMLGIEESFMLLSSGTWNITLNPFNDEPLTEEELHQDCLQYINYRGVPVKASRIFMGSEHNAQETRLAEYFNKSPDYHCTLVPDEGLIRKLLSQGDPARRFYPQTMQHTGPFPNLNGPLTDLSLFSNYEEAYHQLLLDLVGMQAVSLKLAKGTQQPEKVFISGGFCDNALFMQLLASYFPKMKFYTTELSNASALGAALVMHRHWNREQSIDHLFSFQKVTPLVLPTLSSYPLARV</sequence>
<keyword evidence="2" id="KW-0808">Transferase</keyword>
<proteinExistence type="inferred from homology"/>
<dbReference type="InterPro" id="IPR018484">
    <property type="entry name" value="FGGY_N"/>
</dbReference>
<organism evidence="6">
    <name type="scientific">Roseihalotalea indica</name>
    <dbReference type="NCBI Taxonomy" id="2867963"/>
    <lineage>
        <taxon>Bacteria</taxon>
        <taxon>Pseudomonadati</taxon>
        <taxon>Bacteroidota</taxon>
        <taxon>Cytophagia</taxon>
        <taxon>Cytophagales</taxon>
        <taxon>Catalimonadaceae</taxon>
        <taxon>Roseihalotalea</taxon>
    </lineage>
</organism>
<dbReference type="CDD" id="cd07772">
    <property type="entry name" value="ASKHA_NBD_FGGY_NaCK-like"/>
    <property type="match status" value="1"/>
</dbReference>
<dbReference type="PANTHER" id="PTHR10196:SF57">
    <property type="entry name" value="XYLULOSE KINASE"/>
    <property type="match status" value="1"/>
</dbReference>
<dbReference type="GO" id="GO:0004856">
    <property type="term" value="F:D-xylulokinase activity"/>
    <property type="evidence" value="ECO:0007669"/>
    <property type="project" value="TreeGrafter"/>
</dbReference>
<dbReference type="GO" id="GO:0005829">
    <property type="term" value="C:cytosol"/>
    <property type="evidence" value="ECO:0007669"/>
    <property type="project" value="TreeGrafter"/>
</dbReference>
<dbReference type="EMBL" id="CP120682">
    <property type="protein sequence ID" value="WKN38351.1"/>
    <property type="molecule type" value="Genomic_DNA"/>
</dbReference>